<name>A0A8X7WL95_BRACI</name>
<reference evidence="1 2" key="1">
    <citation type="submission" date="2020-02" db="EMBL/GenBank/DDBJ databases">
        <authorList>
            <person name="Ma Q."/>
            <person name="Huang Y."/>
            <person name="Song X."/>
            <person name="Pei D."/>
        </authorList>
    </citation>
    <scope>NUCLEOTIDE SEQUENCE [LARGE SCALE GENOMIC DNA]</scope>
    <source>
        <strain evidence="1">Sxm20200214</strain>
        <tissue evidence="1">Leaf</tissue>
    </source>
</reference>
<evidence type="ECO:0000313" key="2">
    <source>
        <dbReference type="Proteomes" id="UP000886595"/>
    </source>
</evidence>
<proteinExistence type="predicted"/>
<dbReference type="EMBL" id="JAAMPC010000001">
    <property type="protein sequence ID" value="KAG2331310.1"/>
    <property type="molecule type" value="Genomic_DNA"/>
</dbReference>
<accession>A0A8X7WL95</accession>
<dbReference type="Proteomes" id="UP000886595">
    <property type="component" value="Unassembled WGS sequence"/>
</dbReference>
<protein>
    <submittedName>
        <fullName evidence="1">Uncharacterized protein</fullName>
    </submittedName>
</protein>
<evidence type="ECO:0000313" key="1">
    <source>
        <dbReference type="EMBL" id="KAG2331310.1"/>
    </source>
</evidence>
<comment type="caution">
    <text evidence="1">The sequence shown here is derived from an EMBL/GenBank/DDBJ whole genome shotgun (WGS) entry which is preliminary data.</text>
</comment>
<keyword evidence="2" id="KW-1185">Reference proteome</keyword>
<dbReference type="AlphaFoldDB" id="A0A8X7WL95"/>
<sequence>MGRSNYDQVPPSHASESFSNQYRLVSNDGLFPEMPQDISLKQGFWPGTTFGDNFKIQESLRINKKSQDLPSLPSNTSGDLSLGDDFTNIRSHWPASTSDEIINKNQVFQTEHSPVQSNLTQESSNQVFQTVKSPPPQRLTLIMTHSVFHRMVLAR</sequence>
<organism evidence="1 2">
    <name type="scientific">Brassica carinata</name>
    <name type="common">Ethiopian mustard</name>
    <name type="synonym">Abyssinian cabbage</name>
    <dbReference type="NCBI Taxonomy" id="52824"/>
    <lineage>
        <taxon>Eukaryota</taxon>
        <taxon>Viridiplantae</taxon>
        <taxon>Streptophyta</taxon>
        <taxon>Embryophyta</taxon>
        <taxon>Tracheophyta</taxon>
        <taxon>Spermatophyta</taxon>
        <taxon>Magnoliopsida</taxon>
        <taxon>eudicotyledons</taxon>
        <taxon>Gunneridae</taxon>
        <taxon>Pentapetalae</taxon>
        <taxon>rosids</taxon>
        <taxon>malvids</taxon>
        <taxon>Brassicales</taxon>
        <taxon>Brassicaceae</taxon>
        <taxon>Brassiceae</taxon>
        <taxon>Brassica</taxon>
    </lineage>
</organism>
<gene>
    <name evidence="1" type="ORF">Bca52824_002490</name>
</gene>